<feature type="region of interest" description="Disordered" evidence="1">
    <location>
        <begin position="84"/>
        <end position="106"/>
    </location>
</feature>
<reference evidence="2" key="2">
    <citation type="submission" date="2019-06" db="EMBL/GenBank/DDBJ databases">
        <title>Genomics analysis of Aphanomyces spp. identifies a new class of oomycete effector associated with host adaptation.</title>
        <authorList>
            <person name="Gaulin E."/>
        </authorList>
    </citation>
    <scope>NUCLEOTIDE SEQUENCE</scope>
    <source>
        <strain evidence="2">CBS 578.67</strain>
    </source>
</reference>
<dbReference type="EMBL" id="VJMH01005371">
    <property type="protein sequence ID" value="KAF0696770.1"/>
    <property type="molecule type" value="Genomic_DNA"/>
</dbReference>
<proteinExistence type="predicted"/>
<keyword evidence="4" id="KW-1185">Reference proteome</keyword>
<evidence type="ECO:0000256" key="1">
    <source>
        <dbReference type="SAM" id="MobiDB-lite"/>
    </source>
</evidence>
<protein>
    <submittedName>
        <fullName evidence="3">Aste57867_12491 protein</fullName>
    </submittedName>
</protein>
<evidence type="ECO:0000313" key="3">
    <source>
        <dbReference type="EMBL" id="VFT89342.1"/>
    </source>
</evidence>
<reference evidence="3 4" key="1">
    <citation type="submission" date="2019-03" db="EMBL/GenBank/DDBJ databases">
        <authorList>
            <person name="Gaulin E."/>
            <person name="Dumas B."/>
        </authorList>
    </citation>
    <scope>NUCLEOTIDE SEQUENCE [LARGE SCALE GENOMIC DNA]</scope>
    <source>
        <strain evidence="3">CBS 568.67</strain>
    </source>
</reference>
<gene>
    <name evidence="3" type="primary">Aste57867_12491</name>
    <name evidence="2" type="ORF">As57867_012445</name>
    <name evidence="3" type="ORF">ASTE57867_12491</name>
</gene>
<accession>A0A485KW53</accession>
<dbReference type="EMBL" id="CAADRA010005392">
    <property type="protein sequence ID" value="VFT89342.1"/>
    <property type="molecule type" value="Genomic_DNA"/>
</dbReference>
<dbReference type="AlphaFoldDB" id="A0A485KW53"/>
<sequence>MGNCSGRDLEAVEERAHSYQPDPRRTSVQQAGPPRRSKSMRQTFQESVLRTSSKSFMKRSTSIRQRFSLSFMSRQESDIPIAEDTAARKSSAQKTEERKLAPRTPETEYYRSDTDDEGISIDIDLILGNEVDSPGVIHARWGESADDEEEVCTEYKANPFKLGFCINCQKQHEMTESGEVKSTKEYKRISTFTVWQMQLPTNPNISIAPEARVGVGRLNMSYSQRLRLSTLSDGGGRESDVDLTEILRQRRDILLQLQQQKIPPTVSPREGSWL</sequence>
<dbReference type="OrthoDB" id="72246at2759"/>
<organism evidence="3 4">
    <name type="scientific">Aphanomyces stellatus</name>
    <dbReference type="NCBI Taxonomy" id="120398"/>
    <lineage>
        <taxon>Eukaryota</taxon>
        <taxon>Sar</taxon>
        <taxon>Stramenopiles</taxon>
        <taxon>Oomycota</taxon>
        <taxon>Saprolegniomycetes</taxon>
        <taxon>Saprolegniales</taxon>
        <taxon>Verrucalvaceae</taxon>
        <taxon>Aphanomyces</taxon>
    </lineage>
</organism>
<feature type="compositionally biased region" description="Basic and acidic residues" evidence="1">
    <location>
        <begin position="94"/>
        <end position="106"/>
    </location>
</feature>
<evidence type="ECO:0000313" key="4">
    <source>
        <dbReference type="Proteomes" id="UP000332933"/>
    </source>
</evidence>
<evidence type="ECO:0000313" key="2">
    <source>
        <dbReference type="EMBL" id="KAF0696770.1"/>
    </source>
</evidence>
<feature type="region of interest" description="Disordered" evidence="1">
    <location>
        <begin position="1"/>
        <end position="55"/>
    </location>
</feature>
<dbReference type="Proteomes" id="UP000332933">
    <property type="component" value="Unassembled WGS sequence"/>
</dbReference>
<feature type="compositionally biased region" description="Basic and acidic residues" evidence="1">
    <location>
        <begin position="7"/>
        <end position="25"/>
    </location>
</feature>
<name>A0A485KW53_9STRA</name>
<feature type="compositionally biased region" description="Polar residues" evidence="1">
    <location>
        <begin position="40"/>
        <end position="55"/>
    </location>
</feature>